<proteinExistence type="predicted"/>
<evidence type="ECO:0000259" key="1">
    <source>
        <dbReference type="Pfam" id="PF06812"/>
    </source>
</evidence>
<reference evidence="2 3" key="1">
    <citation type="submission" date="2019-03" db="EMBL/GenBank/DDBJ databases">
        <title>Complete Genome Sequence of Paraburkholderia dipogonis ICMP 19430T, a Nitrogen-fixing Symbiont of the South African Invasive Legume Dipogon lignosus in New Zealand.</title>
        <authorList>
            <person name="De Meyer S.E."/>
        </authorList>
    </citation>
    <scope>NUCLEOTIDE SEQUENCE [LARGE SCALE GENOMIC DNA]</scope>
    <source>
        <strain evidence="2 3">ICMP 19430</strain>
    </source>
</reference>
<dbReference type="NCBIfam" id="TIGR03363">
    <property type="entry name" value="VI_chp_8"/>
    <property type="match status" value="1"/>
</dbReference>
<dbReference type="PANTHER" id="PTHR37951">
    <property type="entry name" value="CYTOPLASMIC PROTEIN-RELATED"/>
    <property type="match status" value="1"/>
</dbReference>
<evidence type="ECO:0000313" key="2">
    <source>
        <dbReference type="EMBL" id="TFE42157.1"/>
    </source>
</evidence>
<dbReference type="RefSeq" id="WP_134465424.1">
    <property type="nucleotide sequence ID" value="NZ_JBHMFL010000155.1"/>
</dbReference>
<dbReference type="EMBL" id="SNVI01000002">
    <property type="protein sequence ID" value="TFE42157.1"/>
    <property type="molecule type" value="Genomic_DNA"/>
</dbReference>
<comment type="caution">
    <text evidence="2">The sequence shown here is derived from an EMBL/GenBank/DDBJ whole genome shotgun (WGS) entry which is preliminary data.</text>
</comment>
<dbReference type="Pfam" id="PF06812">
    <property type="entry name" value="ImpA_N"/>
    <property type="match status" value="1"/>
</dbReference>
<evidence type="ECO:0000313" key="3">
    <source>
        <dbReference type="Proteomes" id="UP000297385"/>
    </source>
</evidence>
<organism evidence="2 3">
    <name type="scientific">Paraburkholderia dipogonis</name>
    <dbReference type="NCBI Taxonomy" id="1211383"/>
    <lineage>
        <taxon>Bacteria</taxon>
        <taxon>Pseudomonadati</taxon>
        <taxon>Pseudomonadota</taxon>
        <taxon>Betaproteobacteria</taxon>
        <taxon>Burkholderiales</taxon>
        <taxon>Burkholderiaceae</taxon>
        <taxon>Paraburkholderia</taxon>
    </lineage>
</organism>
<dbReference type="InterPro" id="IPR017740">
    <property type="entry name" value="TssA-like"/>
</dbReference>
<gene>
    <name evidence="2" type="primary">tssA</name>
    <name evidence="2" type="ORF">E2553_36760</name>
</gene>
<protein>
    <submittedName>
        <fullName evidence="2">Type VI secretion system protein TssA</fullName>
    </submittedName>
</protein>
<dbReference type="InterPro" id="IPR010657">
    <property type="entry name" value="ImpA_N"/>
</dbReference>
<dbReference type="AlphaFoldDB" id="A0A4Y8MX95"/>
<dbReference type="PANTHER" id="PTHR37951:SF1">
    <property type="entry name" value="TYPE VI SECRETION SYSTEM COMPONENT TSSA1"/>
    <property type="match status" value="1"/>
</dbReference>
<dbReference type="GeneID" id="97304714"/>
<sequence length="389" mass="42441">MNLVDATDFAPAFDVDFEALIAPVTGGDDDGGGVSLRYDALYQQIRDARHHDDATLPMGEWERPLIKADWKAVAAMCSGALGSCSKDFQLAAWLCEAWTHLHRIEGFVAGTHLLAALVERYWDQAWPRIEDGDADARIASFVWMNDTFSLLLSLHVPLMAIEGREPSTVNLDDWQRVVQLAEDEAGPGALTRELLAQHLAKGSNLANLMSLYRQIGGALDAWRSLAALIDERLQDDGPNLSRVSDVLARLARAAASLLGDHALPPTQAGNGQDAFGYVQAGAQTNSGAFASAAQYQEGAMELEALAADSQRTTAVGLAALPEHIESRAHAYRLIEIVARYLEENEPHSPTPYLLKRAVTWGQMPLADLMREIVRTEGDMTRYLALLGLD</sequence>
<accession>A0A4Y8MX95</accession>
<dbReference type="Proteomes" id="UP000297385">
    <property type="component" value="Unassembled WGS sequence"/>
</dbReference>
<feature type="domain" description="ImpA N-terminal" evidence="1">
    <location>
        <begin position="29"/>
        <end position="146"/>
    </location>
</feature>
<name>A0A4Y8MX95_9BURK</name>